<protein>
    <submittedName>
        <fullName evidence="1">Uncharacterized protein</fullName>
    </submittedName>
</protein>
<name>E6QSY5_9ZZZZ</name>
<dbReference type="AlphaFoldDB" id="E6QSY5"/>
<gene>
    <name evidence="1" type="ORF">CARN7_1135</name>
</gene>
<accession>E6QSY5</accession>
<dbReference type="EMBL" id="CABR01000082">
    <property type="protein sequence ID" value="CBI10357.1"/>
    <property type="molecule type" value="Genomic_DNA"/>
</dbReference>
<comment type="caution">
    <text evidence="1">The sequence shown here is derived from an EMBL/GenBank/DDBJ whole genome shotgun (WGS) entry which is preliminary data.</text>
</comment>
<sequence length="169" mass="18638">MKGSITWAAASALPFFQNTDRTTKHCLSMRIQRCITPKDSGIPSVSLITTANTVLPCLGNAHPKFSEADMPANCADSHFSEPSQSGKAEPDTVRAHTVNQRLIFTMQQRGVPRINFQNSLGDKRSVNFYSTLIFSSGEKFCALFYNKVGLPYAGVPTENEPNEMTNDFI</sequence>
<organism evidence="1">
    <name type="scientific">mine drainage metagenome</name>
    <dbReference type="NCBI Taxonomy" id="410659"/>
    <lineage>
        <taxon>unclassified sequences</taxon>
        <taxon>metagenomes</taxon>
        <taxon>ecological metagenomes</taxon>
    </lineage>
</organism>
<proteinExistence type="predicted"/>
<reference evidence="1" key="1">
    <citation type="submission" date="2009-10" db="EMBL/GenBank/DDBJ databases">
        <title>Diversity of trophic interactions inside an arsenic-rich microbial ecosystem.</title>
        <authorList>
            <person name="Bertin P.N."/>
            <person name="Heinrich-Salmeron A."/>
            <person name="Pelletier E."/>
            <person name="Goulhen-Chollet F."/>
            <person name="Arsene-Ploetze F."/>
            <person name="Gallien S."/>
            <person name="Calteau A."/>
            <person name="Vallenet D."/>
            <person name="Casiot C."/>
            <person name="Chane-Woon-Ming B."/>
            <person name="Giloteaux L."/>
            <person name="Barakat M."/>
            <person name="Bonnefoy V."/>
            <person name="Bruneel O."/>
            <person name="Chandler M."/>
            <person name="Cleiss J."/>
            <person name="Duran R."/>
            <person name="Elbaz-Poulichet F."/>
            <person name="Fonknechten N."/>
            <person name="Lauga B."/>
            <person name="Mornico D."/>
            <person name="Ortet P."/>
            <person name="Schaeffer C."/>
            <person name="Siguier P."/>
            <person name="Alexander Thil Smith A."/>
            <person name="Van Dorsselaer A."/>
            <person name="Weissenbach J."/>
            <person name="Medigue C."/>
            <person name="Le Paslier D."/>
        </authorList>
    </citation>
    <scope>NUCLEOTIDE SEQUENCE</scope>
</reference>
<evidence type="ECO:0000313" key="1">
    <source>
        <dbReference type="EMBL" id="CBI10357.1"/>
    </source>
</evidence>